<evidence type="ECO:0000256" key="12">
    <source>
        <dbReference type="ARBA" id="ARBA00022912"/>
    </source>
</evidence>
<evidence type="ECO:0000256" key="16">
    <source>
        <dbReference type="RuleBase" id="RU003465"/>
    </source>
</evidence>
<feature type="domain" description="PPM-type phosphatase" evidence="17">
    <location>
        <begin position="23"/>
        <end position="284"/>
    </location>
</feature>
<keyword evidence="15" id="KW-0449">Lipoprotein</keyword>
<evidence type="ECO:0000256" key="6">
    <source>
        <dbReference type="ARBA" id="ARBA00022490"/>
    </source>
</evidence>
<keyword evidence="6" id="KW-0963">Cytoplasm</keyword>
<dbReference type="InterPro" id="IPR036457">
    <property type="entry name" value="PPM-type-like_dom_sf"/>
</dbReference>
<evidence type="ECO:0000259" key="17">
    <source>
        <dbReference type="PROSITE" id="PS51746"/>
    </source>
</evidence>
<keyword evidence="10 16" id="KW-0378">Hydrolase</keyword>
<keyword evidence="8" id="KW-0519">Myristate</keyword>
<keyword evidence="14" id="KW-0464">Manganese</keyword>
<keyword evidence="12 16" id="KW-0904">Protein phosphatase</keyword>
<dbReference type="Pfam" id="PF07830">
    <property type="entry name" value="PP2C_C"/>
    <property type="match status" value="2"/>
</dbReference>
<evidence type="ECO:0000256" key="7">
    <source>
        <dbReference type="ARBA" id="ARBA00022553"/>
    </source>
</evidence>
<dbReference type="Pfam" id="PF00481">
    <property type="entry name" value="PP2C"/>
    <property type="match status" value="1"/>
</dbReference>
<gene>
    <name evidence="18" type="primary">Ppm1b_6</name>
    <name evidence="18" type="ORF">B7P43_G09320</name>
</gene>
<evidence type="ECO:0000256" key="5">
    <source>
        <dbReference type="ARBA" id="ARBA00006702"/>
    </source>
</evidence>
<evidence type="ECO:0000256" key="11">
    <source>
        <dbReference type="ARBA" id="ARBA00022842"/>
    </source>
</evidence>
<dbReference type="SUPFAM" id="SSF81606">
    <property type="entry name" value="PP2C-like"/>
    <property type="match status" value="1"/>
</dbReference>
<dbReference type="GO" id="GO:0000287">
    <property type="term" value="F:magnesium ion binding"/>
    <property type="evidence" value="ECO:0007669"/>
    <property type="project" value="InterPro"/>
</dbReference>
<dbReference type="SUPFAM" id="SSF81601">
    <property type="entry name" value="Protein serine/threonine phosphatase 2C, C-terminal domain"/>
    <property type="match status" value="1"/>
</dbReference>
<dbReference type="GO" id="GO:0004722">
    <property type="term" value="F:protein serine/threonine phosphatase activity"/>
    <property type="evidence" value="ECO:0007669"/>
    <property type="project" value="InterPro"/>
</dbReference>
<reference evidence="18 19" key="1">
    <citation type="submission" date="2017-12" db="EMBL/GenBank/DDBJ databases">
        <title>Hemimetabolous genomes reveal molecular basis of termite eusociality.</title>
        <authorList>
            <person name="Harrison M.C."/>
            <person name="Jongepier E."/>
            <person name="Robertson H.M."/>
            <person name="Arning N."/>
            <person name="Bitard-Feildel T."/>
            <person name="Chao H."/>
            <person name="Childers C.P."/>
            <person name="Dinh H."/>
            <person name="Doddapaneni H."/>
            <person name="Dugan S."/>
            <person name="Gowin J."/>
            <person name="Greiner C."/>
            <person name="Han Y."/>
            <person name="Hu H."/>
            <person name="Hughes D.S.T."/>
            <person name="Huylmans A.-K."/>
            <person name="Kemena C."/>
            <person name="Kremer L.P.M."/>
            <person name="Lee S.L."/>
            <person name="Lopez-Ezquerra A."/>
            <person name="Mallet L."/>
            <person name="Monroy-Kuhn J.M."/>
            <person name="Moser A."/>
            <person name="Murali S.C."/>
            <person name="Muzny D.M."/>
            <person name="Otani S."/>
            <person name="Piulachs M.-D."/>
            <person name="Poelchau M."/>
            <person name="Qu J."/>
            <person name="Schaub F."/>
            <person name="Wada-Katsumata A."/>
            <person name="Worley K.C."/>
            <person name="Xie Q."/>
            <person name="Ylla G."/>
            <person name="Poulsen M."/>
            <person name="Gibbs R.A."/>
            <person name="Schal C."/>
            <person name="Richards S."/>
            <person name="Belles X."/>
            <person name="Korb J."/>
            <person name="Bornberg-Bauer E."/>
        </authorList>
    </citation>
    <scope>NUCLEOTIDE SEQUENCE [LARGE SCALE GENOMIC DNA]</scope>
    <source>
        <tissue evidence="18">Whole body</tissue>
    </source>
</reference>
<evidence type="ECO:0000256" key="14">
    <source>
        <dbReference type="ARBA" id="ARBA00023211"/>
    </source>
</evidence>
<dbReference type="EMBL" id="NEVH01000599">
    <property type="protein sequence ID" value="PNF43491.1"/>
    <property type="molecule type" value="Genomic_DNA"/>
</dbReference>
<evidence type="ECO:0000256" key="3">
    <source>
        <dbReference type="ARBA" id="ARBA00004514"/>
    </source>
</evidence>
<dbReference type="InterPro" id="IPR001932">
    <property type="entry name" value="PPM-type_phosphatase-like_dom"/>
</dbReference>
<sequence length="435" mass="47917">MGAFLDKPKTDKHNEHGCGNGLRYGVASMQGWRVEMEDAHCAVTGLGEELQQWSFFAVFDGHAGARVSAHCADHLLECIVQTEEFRHNDVIKGIRSGFLHLDDRMRELPELASGEDKSGSTAVCALVSPRQVYVANCGDSRAVLCRSGQPVFATRDHKPVLPSEKERIIRAGGNVMIQRVNGSLAVSRALGDYEYKNVVGCGPCEQLVSPEPEVSVMDRDEDRDEFLVLACDGVWDVMSNEDLCDFVRSRLALTNDLENIANQVIDTCLYKGSRDNMSIVLVTFPGVPQPSSEAIQQEAELEATIERRITASGFILLLVPSMLALWRVYMCDLENPHSSCGGISFSTDTWKSCQHSPITHHAVRSFTTSTTTELVRHGDGLQFLHVFQTLADEDIPGLPPGGGLSAKRNFIENVYKKLCPNQADSVSLSYEFGSY</sequence>
<dbReference type="PROSITE" id="PS01032">
    <property type="entry name" value="PPM_1"/>
    <property type="match status" value="1"/>
</dbReference>
<comment type="cofactor">
    <cofactor evidence="2">
        <name>Mg(2+)</name>
        <dbReference type="ChEBI" id="CHEBI:18420"/>
    </cofactor>
</comment>
<dbReference type="OrthoDB" id="10264738at2759"/>
<dbReference type="SMART" id="SM00331">
    <property type="entry name" value="PP2C_SIG"/>
    <property type="match status" value="1"/>
</dbReference>
<keyword evidence="7" id="KW-0597">Phosphoprotein</keyword>
<evidence type="ECO:0000313" key="18">
    <source>
        <dbReference type="EMBL" id="PNF43491.1"/>
    </source>
</evidence>
<dbReference type="SMART" id="SM00332">
    <property type="entry name" value="PP2Cc"/>
    <property type="match status" value="1"/>
</dbReference>
<dbReference type="PROSITE" id="PS51746">
    <property type="entry name" value="PPM_2"/>
    <property type="match status" value="1"/>
</dbReference>
<keyword evidence="11" id="KW-0460">Magnesium</keyword>
<keyword evidence="13" id="KW-0472">Membrane</keyword>
<dbReference type="STRING" id="105785.A0A2J7RRM2"/>
<evidence type="ECO:0000256" key="13">
    <source>
        <dbReference type="ARBA" id="ARBA00023136"/>
    </source>
</evidence>
<keyword evidence="9" id="KW-0479">Metal-binding</keyword>
<dbReference type="InterPro" id="IPR000222">
    <property type="entry name" value="PP2C_BS"/>
</dbReference>
<evidence type="ECO:0000256" key="15">
    <source>
        <dbReference type="ARBA" id="ARBA00023288"/>
    </source>
</evidence>
<dbReference type="Gene3D" id="3.60.40.10">
    <property type="entry name" value="PPM-type phosphatase domain"/>
    <property type="match status" value="1"/>
</dbReference>
<dbReference type="FunFam" id="3.60.40.10:FF:000001">
    <property type="entry name" value="protein phosphatase 1B isoform X1"/>
    <property type="match status" value="1"/>
</dbReference>
<dbReference type="PANTHER" id="PTHR47992">
    <property type="entry name" value="PROTEIN PHOSPHATASE"/>
    <property type="match status" value="1"/>
</dbReference>
<accession>A0A2J7RRM2</accession>
<keyword evidence="19" id="KW-1185">Reference proteome</keyword>
<dbReference type="InParanoid" id="A0A2J7RRM2"/>
<comment type="subcellular location">
    <subcellularLocation>
        <location evidence="3">Cytoplasm</location>
        <location evidence="3">Cytosol</location>
    </subcellularLocation>
    <subcellularLocation>
        <location evidence="4">Membrane</location>
        <topology evidence="4">Lipid-anchor</topology>
    </subcellularLocation>
</comment>
<organism evidence="18 19">
    <name type="scientific">Cryptotermes secundus</name>
    <dbReference type="NCBI Taxonomy" id="105785"/>
    <lineage>
        <taxon>Eukaryota</taxon>
        <taxon>Metazoa</taxon>
        <taxon>Ecdysozoa</taxon>
        <taxon>Arthropoda</taxon>
        <taxon>Hexapoda</taxon>
        <taxon>Insecta</taxon>
        <taxon>Pterygota</taxon>
        <taxon>Neoptera</taxon>
        <taxon>Polyneoptera</taxon>
        <taxon>Dictyoptera</taxon>
        <taxon>Blattodea</taxon>
        <taxon>Blattoidea</taxon>
        <taxon>Termitoidae</taxon>
        <taxon>Kalotermitidae</taxon>
        <taxon>Cryptotermitinae</taxon>
        <taxon>Cryptotermes</taxon>
    </lineage>
</organism>
<evidence type="ECO:0000256" key="1">
    <source>
        <dbReference type="ARBA" id="ARBA00001936"/>
    </source>
</evidence>
<protein>
    <submittedName>
        <fullName evidence="18">Protein phosphatase 1B</fullName>
    </submittedName>
</protein>
<name>A0A2J7RRM2_9NEOP</name>
<dbReference type="Gene3D" id="1.10.10.430">
    <property type="entry name" value="Phosphatase 2C, C-terminal domain suprefamily"/>
    <property type="match status" value="1"/>
</dbReference>
<evidence type="ECO:0000256" key="10">
    <source>
        <dbReference type="ARBA" id="ARBA00022801"/>
    </source>
</evidence>
<dbReference type="CDD" id="cd00143">
    <property type="entry name" value="PP2Cc"/>
    <property type="match status" value="1"/>
</dbReference>
<dbReference type="AlphaFoldDB" id="A0A2J7RRM2"/>
<proteinExistence type="inferred from homology"/>
<dbReference type="InterPro" id="IPR036580">
    <property type="entry name" value="PP2C_C_sf"/>
</dbReference>
<comment type="cofactor">
    <cofactor evidence="1">
        <name>Mn(2+)</name>
        <dbReference type="ChEBI" id="CHEBI:29035"/>
    </cofactor>
</comment>
<dbReference type="FunCoup" id="A0A2J7RRM2">
    <property type="interactions" value="2044"/>
</dbReference>
<evidence type="ECO:0000256" key="4">
    <source>
        <dbReference type="ARBA" id="ARBA00004635"/>
    </source>
</evidence>
<dbReference type="InterPro" id="IPR015655">
    <property type="entry name" value="PP2C"/>
</dbReference>
<dbReference type="Proteomes" id="UP000235965">
    <property type="component" value="Unassembled WGS sequence"/>
</dbReference>
<dbReference type="GO" id="GO:0016020">
    <property type="term" value="C:membrane"/>
    <property type="evidence" value="ECO:0007669"/>
    <property type="project" value="UniProtKB-SubCell"/>
</dbReference>
<dbReference type="GO" id="GO:0005829">
    <property type="term" value="C:cytosol"/>
    <property type="evidence" value="ECO:0007669"/>
    <property type="project" value="UniProtKB-SubCell"/>
</dbReference>
<comment type="similarity">
    <text evidence="5 16">Belongs to the PP2C family.</text>
</comment>
<evidence type="ECO:0000256" key="9">
    <source>
        <dbReference type="ARBA" id="ARBA00022723"/>
    </source>
</evidence>
<comment type="caution">
    <text evidence="18">The sequence shown here is derived from an EMBL/GenBank/DDBJ whole genome shotgun (WGS) entry which is preliminary data.</text>
</comment>
<evidence type="ECO:0000313" key="19">
    <source>
        <dbReference type="Proteomes" id="UP000235965"/>
    </source>
</evidence>
<evidence type="ECO:0000256" key="2">
    <source>
        <dbReference type="ARBA" id="ARBA00001946"/>
    </source>
</evidence>
<evidence type="ECO:0000256" key="8">
    <source>
        <dbReference type="ARBA" id="ARBA00022707"/>
    </source>
</evidence>
<dbReference type="GO" id="GO:0030145">
    <property type="term" value="F:manganese ion binding"/>
    <property type="evidence" value="ECO:0007669"/>
    <property type="project" value="InterPro"/>
</dbReference>
<dbReference type="InterPro" id="IPR012911">
    <property type="entry name" value="PP2C_C"/>
</dbReference>